<gene>
    <name evidence="1" type="ORF">QE152_g14039</name>
</gene>
<accession>A0AAW1LAP0</accession>
<proteinExistence type="predicted"/>
<organism evidence="1 2">
    <name type="scientific">Popillia japonica</name>
    <name type="common">Japanese beetle</name>
    <dbReference type="NCBI Taxonomy" id="7064"/>
    <lineage>
        <taxon>Eukaryota</taxon>
        <taxon>Metazoa</taxon>
        <taxon>Ecdysozoa</taxon>
        <taxon>Arthropoda</taxon>
        <taxon>Hexapoda</taxon>
        <taxon>Insecta</taxon>
        <taxon>Pterygota</taxon>
        <taxon>Neoptera</taxon>
        <taxon>Endopterygota</taxon>
        <taxon>Coleoptera</taxon>
        <taxon>Polyphaga</taxon>
        <taxon>Scarabaeiformia</taxon>
        <taxon>Scarabaeidae</taxon>
        <taxon>Rutelinae</taxon>
        <taxon>Popillia</taxon>
    </lineage>
</organism>
<dbReference type="EMBL" id="JASPKY010000139">
    <property type="protein sequence ID" value="KAK9730997.1"/>
    <property type="molecule type" value="Genomic_DNA"/>
</dbReference>
<evidence type="ECO:0000313" key="1">
    <source>
        <dbReference type="EMBL" id="KAK9730997.1"/>
    </source>
</evidence>
<dbReference type="AlphaFoldDB" id="A0AAW1LAP0"/>
<reference evidence="1 2" key="1">
    <citation type="journal article" date="2024" name="BMC Genomics">
        <title>De novo assembly and annotation of Popillia japonica's genome with initial clues to its potential as an invasive pest.</title>
        <authorList>
            <person name="Cucini C."/>
            <person name="Boschi S."/>
            <person name="Funari R."/>
            <person name="Cardaioli E."/>
            <person name="Iannotti N."/>
            <person name="Marturano G."/>
            <person name="Paoli F."/>
            <person name="Bruttini M."/>
            <person name="Carapelli A."/>
            <person name="Frati F."/>
            <person name="Nardi F."/>
        </authorList>
    </citation>
    <scope>NUCLEOTIDE SEQUENCE [LARGE SCALE GENOMIC DNA]</scope>
    <source>
        <strain evidence="1">DMR45628</strain>
    </source>
</reference>
<evidence type="ECO:0000313" key="2">
    <source>
        <dbReference type="Proteomes" id="UP001458880"/>
    </source>
</evidence>
<comment type="caution">
    <text evidence="1">The sequence shown here is derived from an EMBL/GenBank/DDBJ whole genome shotgun (WGS) entry which is preliminary data.</text>
</comment>
<name>A0AAW1LAP0_POPJA</name>
<keyword evidence="2" id="KW-1185">Reference proteome</keyword>
<protein>
    <submittedName>
        <fullName evidence="1">Uncharacterized protein</fullName>
    </submittedName>
</protein>
<dbReference type="Proteomes" id="UP001458880">
    <property type="component" value="Unassembled WGS sequence"/>
</dbReference>
<sequence length="144" mass="16232">MKEGVFKDFMEALNRAMFPDVLKELGHSVDFLEFADPLKNLQYRKNLFGSLNDTKSPPERKDIQRAAFVQHHKVGSLNDTKSPPERKDIQRAAFVQHHKAANCLITTRSRPGACKLLGLIYLGKECGGGDFKVLRSMYANALLL</sequence>